<keyword evidence="3" id="KW-1185">Reference proteome</keyword>
<evidence type="ECO:0000313" key="3">
    <source>
        <dbReference type="Proteomes" id="UP000796761"/>
    </source>
</evidence>
<evidence type="ECO:0000313" key="2">
    <source>
        <dbReference type="EMBL" id="TRZ20117.1"/>
    </source>
</evidence>
<dbReference type="Proteomes" id="UP000796761">
    <property type="component" value="Unassembled WGS sequence"/>
</dbReference>
<feature type="region of interest" description="Disordered" evidence="1">
    <location>
        <begin position="60"/>
        <end position="96"/>
    </location>
</feature>
<reference evidence="2" key="1">
    <citation type="submission" date="2019-04" db="EMBL/GenBank/DDBJ databases">
        <title>Genome assembly of Zosterops borbonicus 15179.</title>
        <authorList>
            <person name="Leroy T."/>
            <person name="Anselmetti Y."/>
            <person name="Tilak M.-K."/>
            <person name="Nabholz B."/>
        </authorList>
    </citation>
    <scope>NUCLEOTIDE SEQUENCE</scope>
    <source>
        <strain evidence="2">HGM_15179</strain>
        <tissue evidence="2">Muscle</tissue>
    </source>
</reference>
<comment type="caution">
    <text evidence="2">The sequence shown here is derived from an EMBL/GenBank/DDBJ whole genome shotgun (WGS) entry which is preliminary data.</text>
</comment>
<name>A0A8K1LNB2_9PASS</name>
<protein>
    <submittedName>
        <fullName evidence="2">Uncharacterized protein</fullName>
    </submittedName>
</protein>
<proteinExistence type="predicted"/>
<dbReference type="AlphaFoldDB" id="A0A8K1LNB2"/>
<evidence type="ECO:0000256" key="1">
    <source>
        <dbReference type="SAM" id="MobiDB-lite"/>
    </source>
</evidence>
<sequence>MVGWAESNRMKFTKSKYQVLHFGHNNPLQFYRLGLVWLDSAQAERDLGVLVTAEHEPAVCPGGQEGQRHPGLDQEWCGQQEQGGHSSPVLGTGEGTPGVLCPVLGPQFREDIETLEHVQRRQRGW</sequence>
<dbReference type="OrthoDB" id="443634at2759"/>
<dbReference type="EMBL" id="SWJQ01000160">
    <property type="protein sequence ID" value="TRZ20117.1"/>
    <property type="molecule type" value="Genomic_DNA"/>
</dbReference>
<gene>
    <name evidence="2" type="ORF">HGM15179_006972</name>
</gene>
<accession>A0A8K1LNB2</accession>
<organism evidence="2 3">
    <name type="scientific">Zosterops borbonicus</name>
    <dbReference type="NCBI Taxonomy" id="364589"/>
    <lineage>
        <taxon>Eukaryota</taxon>
        <taxon>Metazoa</taxon>
        <taxon>Chordata</taxon>
        <taxon>Craniata</taxon>
        <taxon>Vertebrata</taxon>
        <taxon>Euteleostomi</taxon>
        <taxon>Archelosauria</taxon>
        <taxon>Archosauria</taxon>
        <taxon>Dinosauria</taxon>
        <taxon>Saurischia</taxon>
        <taxon>Theropoda</taxon>
        <taxon>Coelurosauria</taxon>
        <taxon>Aves</taxon>
        <taxon>Neognathae</taxon>
        <taxon>Neoaves</taxon>
        <taxon>Telluraves</taxon>
        <taxon>Australaves</taxon>
        <taxon>Passeriformes</taxon>
        <taxon>Sylvioidea</taxon>
        <taxon>Zosteropidae</taxon>
        <taxon>Zosterops</taxon>
    </lineage>
</organism>